<comment type="caution">
    <text evidence="2">The sequence shown here is derived from an EMBL/GenBank/DDBJ whole genome shotgun (WGS) entry which is preliminary data.</text>
</comment>
<evidence type="ECO:0000313" key="2">
    <source>
        <dbReference type="EMBL" id="MPM38394.1"/>
    </source>
</evidence>
<reference evidence="2" key="1">
    <citation type="submission" date="2019-08" db="EMBL/GenBank/DDBJ databases">
        <authorList>
            <person name="Kucharzyk K."/>
            <person name="Murdoch R.W."/>
            <person name="Higgins S."/>
            <person name="Loffler F."/>
        </authorList>
    </citation>
    <scope>NUCLEOTIDE SEQUENCE</scope>
</reference>
<dbReference type="EMBL" id="VSSQ01008270">
    <property type="protein sequence ID" value="MPM38394.1"/>
    <property type="molecule type" value="Genomic_DNA"/>
</dbReference>
<sequence length="68" mass="7472">MAAVSPASPREYGRPRLSMVTVFVGEALEPCVNTESPWSNSISFTPHTHKQRPQYGERAARDYPGGPV</sequence>
<organism evidence="2">
    <name type="scientific">bioreactor metagenome</name>
    <dbReference type="NCBI Taxonomy" id="1076179"/>
    <lineage>
        <taxon>unclassified sequences</taxon>
        <taxon>metagenomes</taxon>
        <taxon>ecological metagenomes</taxon>
    </lineage>
</organism>
<feature type="compositionally biased region" description="Polar residues" evidence="1">
    <location>
        <begin position="35"/>
        <end position="46"/>
    </location>
</feature>
<feature type="region of interest" description="Disordered" evidence="1">
    <location>
        <begin position="35"/>
        <end position="68"/>
    </location>
</feature>
<accession>A0A644ZKV0</accession>
<dbReference type="AlphaFoldDB" id="A0A644ZKV0"/>
<name>A0A644ZKV0_9ZZZZ</name>
<protein>
    <submittedName>
        <fullName evidence="2">Uncharacterized protein</fullName>
    </submittedName>
</protein>
<gene>
    <name evidence="2" type="ORF">SDC9_85023</name>
</gene>
<evidence type="ECO:0000256" key="1">
    <source>
        <dbReference type="SAM" id="MobiDB-lite"/>
    </source>
</evidence>
<proteinExistence type="predicted"/>